<dbReference type="SUPFAM" id="SSF53850">
    <property type="entry name" value="Periplasmic binding protein-like II"/>
    <property type="match status" value="1"/>
</dbReference>
<evidence type="ECO:0000256" key="1">
    <source>
        <dbReference type="ARBA" id="ARBA00006987"/>
    </source>
</evidence>
<evidence type="ECO:0000256" key="2">
    <source>
        <dbReference type="SAM" id="SignalP"/>
    </source>
</evidence>
<reference evidence="3 4" key="1">
    <citation type="submission" date="2021-03" db="EMBL/GenBank/DDBJ databases">
        <authorList>
            <person name="Peeters C."/>
        </authorList>
    </citation>
    <scope>NUCLEOTIDE SEQUENCE [LARGE SCALE GENOMIC DNA]</scope>
    <source>
        <strain evidence="3 4">LMG 26411</strain>
    </source>
</reference>
<proteinExistence type="inferred from homology"/>
<keyword evidence="2" id="KW-0732">Signal</keyword>
<dbReference type="Gene3D" id="3.40.190.150">
    <property type="entry name" value="Bordetella uptake gene, domain 1"/>
    <property type="match status" value="1"/>
</dbReference>
<dbReference type="Pfam" id="PF03401">
    <property type="entry name" value="TctC"/>
    <property type="match status" value="1"/>
</dbReference>
<dbReference type="InterPro" id="IPR005064">
    <property type="entry name" value="BUG"/>
</dbReference>
<keyword evidence="4" id="KW-1185">Reference proteome</keyword>
<comment type="caution">
    <text evidence="3">The sequence shown here is derived from an EMBL/GenBank/DDBJ whole genome shotgun (WGS) entry which is preliminary data.</text>
</comment>
<dbReference type="PIRSF" id="PIRSF017082">
    <property type="entry name" value="YflP"/>
    <property type="match status" value="1"/>
</dbReference>
<feature type="signal peptide" evidence="2">
    <location>
        <begin position="1"/>
        <end position="16"/>
    </location>
</feature>
<evidence type="ECO:0008006" key="5">
    <source>
        <dbReference type="Google" id="ProtNLM"/>
    </source>
</evidence>
<evidence type="ECO:0000313" key="4">
    <source>
        <dbReference type="Proteomes" id="UP000672657"/>
    </source>
</evidence>
<accession>A0ABN7Q948</accession>
<name>A0ABN7Q948_9BURK</name>
<dbReference type="Gene3D" id="3.40.190.10">
    <property type="entry name" value="Periplasmic binding protein-like II"/>
    <property type="match status" value="1"/>
</dbReference>
<dbReference type="Proteomes" id="UP000672657">
    <property type="component" value="Unassembled WGS sequence"/>
</dbReference>
<protein>
    <recommendedName>
        <fullName evidence="5">Tripartite tricarboxylate transporter substrate binding protein</fullName>
    </recommendedName>
</protein>
<dbReference type="InterPro" id="IPR042100">
    <property type="entry name" value="Bug_dom1"/>
</dbReference>
<evidence type="ECO:0000313" key="3">
    <source>
        <dbReference type="EMBL" id="CAG2153229.1"/>
    </source>
</evidence>
<dbReference type="CDD" id="cd07012">
    <property type="entry name" value="PBP2_Bug_TTT"/>
    <property type="match status" value="1"/>
</dbReference>
<dbReference type="PANTHER" id="PTHR42928">
    <property type="entry name" value="TRICARBOXYLATE-BINDING PROTEIN"/>
    <property type="match status" value="1"/>
</dbReference>
<feature type="chain" id="PRO_5047241581" description="Tripartite tricarboxylate transporter substrate binding protein" evidence="2">
    <location>
        <begin position="17"/>
        <end position="314"/>
    </location>
</feature>
<dbReference type="PANTHER" id="PTHR42928:SF5">
    <property type="entry name" value="BLR1237 PROTEIN"/>
    <property type="match status" value="1"/>
</dbReference>
<sequence>MLCGLLLAAAVSGVTAADYPDKPIRIVTPFPAGVSTDIVARTLADALTVRLGQSVIVDNKAGADGVIGLMDVVRAKPDGYTLLVATNGPLSAGQHLKKNPPYDVLRDLTPISDIGRATFAVYVSSRTPAKSLREFIAYAKANPGKLNYASGNLTGQLSFAHITKAAGIDMTHVPYKGETSAMNDIVGGHADAIIATLGTGLPMVKAGKLRILALLAKERNSEVPNVQTMTEAGFPEIPIQSWFGIMGPARMPTSVVQKINLAVTEALKDPLVIKRMRMINVEPRPSTPEAAAHVLRTQLEAHGKVIRDMNLPID</sequence>
<organism evidence="3 4">
    <name type="scientific">Cupriavidus numazuensis</name>
    <dbReference type="NCBI Taxonomy" id="221992"/>
    <lineage>
        <taxon>Bacteria</taxon>
        <taxon>Pseudomonadati</taxon>
        <taxon>Pseudomonadota</taxon>
        <taxon>Betaproteobacteria</taxon>
        <taxon>Burkholderiales</taxon>
        <taxon>Burkholderiaceae</taxon>
        <taxon>Cupriavidus</taxon>
    </lineage>
</organism>
<comment type="similarity">
    <text evidence="1">Belongs to the UPF0065 (bug) family.</text>
</comment>
<gene>
    <name evidence="3" type="ORF">LMG26411_04362</name>
</gene>
<dbReference type="EMBL" id="CAJPVI010000028">
    <property type="protein sequence ID" value="CAG2153229.1"/>
    <property type="molecule type" value="Genomic_DNA"/>
</dbReference>